<evidence type="ECO:0000313" key="5">
    <source>
        <dbReference type="EMBL" id="GHA30421.1"/>
    </source>
</evidence>
<comment type="catalytic activity">
    <reaction evidence="4">
        <text>O-phospho-L-tyrosyl-[protein] + H2O = L-tyrosyl-[protein] + phosphate</text>
        <dbReference type="Rhea" id="RHEA:10684"/>
        <dbReference type="Rhea" id="RHEA-COMP:10136"/>
        <dbReference type="Rhea" id="RHEA-COMP:20101"/>
        <dbReference type="ChEBI" id="CHEBI:15377"/>
        <dbReference type="ChEBI" id="CHEBI:43474"/>
        <dbReference type="ChEBI" id="CHEBI:46858"/>
        <dbReference type="ChEBI" id="CHEBI:61978"/>
        <dbReference type="EC" id="3.1.3.48"/>
    </reaction>
</comment>
<protein>
    <recommendedName>
        <fullName evidence="2">protein-tyrosine-phosphatase</fullName>
        <ecNumber evidence="2">3.1.3.48</ecNumber>
    </recommendedName>
</protein>
<accession>A0A918VWR9</accession>
<keyword evidence="6" id="KW-1185">Reference proteome</keyword>
<keyword evidence="3" id="KW-0378">Hydrolase</keyword>
<dbReference type="InterPro" id="IPR016667">
    <property type="entry name" value="Caps_polysacc_synth_CpsB/CapC"/>
</dbReference>
<evidence type="ECO:0000256" key="4">
    <source>
        <dbReference type="ARBA" id="ARBA00051722"/>
    </source>
</evidence>
<evidence type="ECO:0000256" key="1">
    <source>
        <dbReference type="ARBA" id="ARBA00005750"/>
    </source>
</evidence>
<evidence type="ECO:0000256" key="3">
    <source>
        <dbReference type="ARBA" id="ARBA00022801"/>
    </source>
</evidence>
<organism evidence="5 6">
    <name type="scientific">Salinimicrobium marinum</name>
    <dbReference type="NCBI Taxonomy" id="680283"/>
    <lineage>
        <taxon>Bacteria</taxon>
        <taxon>Pseudomonadati</taxon>
        <taxon>Bacteroidota</taxon>
        <taxon>Flavobacteriia</taxon>
        <taxon>Flavobacteriales</taxon>
        <taxon>Flavobacteriaceae</taxon>
        <taxon>Salinimicrobium</taxon>
    </lineage>
</organism>
<dbReference type="Gene3D" id="3.20.20.140">
    <property type="entry name" value="Metal-dependent hydrolases"/>
    <property type="match status" value="1"/>
</dbReference>
<evidence type="ECO:0000313" key="6">
    <source>
        <dbReference type="Proteomes" id="UP000610456"/>
    </source>
</evidence>
<dbReference type="AlphaFoldDB" id="A0A918VWR9"/>
<dbReference type="SUPFAM" id="SSF89550">
    <property type="entry name" value="PHP domain-like"/>
    <property type="match status" value="1"/>
</dbReference>
<dbReference type="PANTHER" id="PTHR39181">
    <property type="entry name" value="TYROSINE-PROTEIN PHOSPHATASE YWQE"/>
    <property type="match status" value="1"/>
</dbReference>
<dbReference type="PANTHER" id="PTHR39181:SF1">
    <property type="entry name" value="TYROSINE-PROTEIN PHOSPHATASE YWQE"/>
    <property type="match status" value="1"/>
</dbReference>
<dbReference type="Pfam" id="PF19567">
    <property type="entry name" value="CpsB_CapC"/>
    <property type="match status" value="1"/>
</dbReference>
<reference evidence="5" key="1">
    <citation type="journal article" date="2014" name="Int. J. Syst. Evol. Microbiol.">
        <title>Complete genome sequence of Corynebacterium casei LMG S-19264T (=DSM 44701T), isolated from a smear-ripened cheese.</title>
        <authorList>
            <consortium name="US DOE Joint Genome Institute (JGI-PGF)"/>
            <person name="Walter F."/>
            <person name="Albersmeier A."/>
            <person name="Kalinowski J."/>
            <person name="Ruckert C."/>
        </authorList>
    </citation>
    <scope>NUCLEOTIDE SEQUENCE</scope>
    <source>
        <strain evidence="5">KCTC 12719</strain>
    </source>
</reference>
<dbReference type="GO" id="GO:0004725">
    <property type="term" value="F:protein tyrosine phosphatase activity"/>
    <property type="evidence" value="ECO:0007669"/>
    <property type="project" value="UniProtKB-EC"/>
</dbReference>
<reference evidence="5" key="2">
    <citation type="submission" date="2020-09" db="EMBL/GenBank/DDBJ databases">
        <authorList>
            <person name="Sun Q."/>
            <person name="Kim S."/>
        </authorList>
    </citation>
    <scope>NUCLEOTIDE SEQUENCE</scope>
    <source>
        <strain evidence="5">KCTC 12719</strain>
    </source>
</reference>
<sequence>MFSFFQKKVFLKDHLNGLVDIHNHILPGIDDGAATVEDSLALIKMFSELGITEFIATPHVMNDYYPNTPETVHKALEEVKLALPEAGLNNIKIKAAAEYMMDQSFLEIIEKEKLLTVAENFVLVEMSYFQAPINLNEILFQIQTKKYQPILAHPERYAFYHSKDLIKYEELKDRGCLFQLNLLSITGHYGKNIQETAFQLLDRNMIDFIGTDTHQMRHLDKLLEIKMSEKRIDQLKPIFRRTTETFKPFFD</sequence>
<dbReference type="PIRSF" id="PIRSF016557">
    <property type="entry name" value="Caps_synth_CpsB"/>
    <property type="match status" value="1"/>
</dbReference>
<proteinExistence type="inferred from homology"/>
<comment type="similarity">
    <text evidence="1">Belongs to the metallo-dependent hydrolases superfamily. CpsB/CapC family.</text>
</comment>
<dbReference type="EMBL" id="BMXB01000002">
    <property type="protein sequence ID" value="GHA30421.1"/>
    <property type="molecule type" value="Genomic_DNA"/>
</dbReference>
<dbReference type="GO" id="GO:0030145">
    <property type="term" value="F:manganese ion binding"/>
    <property type="evidence" value="ECO:0007669"/>
    <property type="project" value="InterPro"/>
</dbReference>
<comment type="caution">
    <text evidence="5">The sequence shown here is derived from an EMBL/GenBank/DDBJ whole genome shotgun (WGS) entry which is preliminary data.</text>
</comment>
<dbReference type="InterPro" id="IPR016195">
    <property type="entry name" value="Pol/histidinol_Pase-like"/>
</dbReference>
<name>A0A918VWR9_9FLAO</name>
<evidence type="ECO:0000256" key="2">
    <source>
        <dbReference type="ARBA" id="ARBA00013064"/>
    </source>
</evidence>
<gene>
    <name evidence="5" type="ORF">GCM10007103_09740</name>
</gene>
<dbReference type="EC" id="3.1.3.48" evidence="2"/>
<dbReference type="Proteomes" id="UP000610456">
    <property type="component" value="Unassembled WGS sequence"/>
</dbReference>